<dbReference type="PANTHER" id="PTHR11360">
    <property type="entry name" value="MONOCARBOXYLATE TRANSPORTER"/>
    <property type="match status" value="1"/>
</dbReference>
<dbReference type="Gene3D" id="1.20.1250.20">
    <property type="entry name" value="MFS general substrate transporter like domains"/>
    <property type="match status" value="2"/>
</dbReference>
<feature type="transmembrane region" description="Helical" evidence="4">
    <location>
        <begin position="12"/>
        <end position="35"/>
    </location>
</feature>
<dbReference type="RefSeq" id="WP_074894777.1">
    <property type="nucleotide sequence ID" value="NZ_CP031252.1"/>
</dbReference>
<feature type="transmembrane region" description="Helical" evidence="4">
    <location>
        <begin position="76"/>
        <end position="96"/>
    </location>
</feature>
<protein>
    <submittedName>
        <fullName evidence="6">Putative transporter</fullName>
    </submittedName>
</protein>
<dbReference type="SUPFAM" id="SSF103473">
    <property type="entry name" value="MFS general substrate transporter"/>
    <property type="match status" value="1"/>
</dbReference>
<evidence type="ECO:0000256" key="4">
    <source>
        <dbReference type="SAM" id="Phobius"/>
    </source>
</evidence>
<dbReference type="InterPro" id="IPR020846">
    <property type="entry name" value="MFS_dom"/>
</dbReference>
<dbReference type="CDD" id="cd17355">
    <property type="entry name" value="MFS_YcxA_like"/>
    <property type="match status" value="1"/>
</dbReference>
<feature type="transmembrane region" description="Helical" evidence="4">
    <location>
        <begin position="224"/>
        <end position="243"/>
    </location>
</feature>
<feature type="transmembrane region" description="Helical" evidence="4">
    <location>
        <begin position="379"/>
        <end position="398"/>
    </location>
</feature>
<feature type="transmembrane region" description="Helical" evidence="4">
    <location>
        <begin position="174"/>
        <end position="192"/>
    </location>
</feature>
<dbReference type="GO" id="GO:0022857">
    <property type="term" value="F:transmembrane transporter activity"/>
    <property type="evidence" value="ECO:0007669"/>
    <property type="project" value="InterPro"/>
</dbReference>
<keyword evidence="2 4" id="KW-1133">Transmembrane helix</keyword>
<name>A0A378TZP8_NEIEL</name>
<feature type="transmembrane region" description="Helical" evidence="4">
    <location>
        <begin position="313"/>
        <end position="333"/>
    </location>
</feature>
<proteinExistence type="predicted"/>
<feature type="transmembrane region" description="Helical" evidence="4">
    <location>
        <begin position="136"/>
        <end position="154"/>
    </location>
</feature>
<feature type="transmembrane region" description="Helical" evidence="4">
    <location>
        <begin position="345"/>
        <end position="367"/>
    </location>
</feature>
<dbReference type="InterPro" id="IPR036259">
    <property type="entry name" value="MFS_trans_sf"/>
</dbReference>
<gene>
    <name evidence="6" type="primary">yhjX_2</name>
    <name evidence="6" type="ORF">NCTC10660_01904</name>
</gene>
<feature type="transmembrane region" description="Helical" evidence="4">
    <location>
        <begin position="263"/>
        <end position="282"/>
    </location>
</feature>
<evidence type="ECO:0000256" key="3">
    <source>
        <dbReference type="ARBA" id="ARBA00023136"/>
    </source>
</evidence>
<evidence type="ECO:0000313" key="6">
    <source>
        <dbReference type="EMBL" id="STZ68386.1"/>
    </source>
</evidence>
<dbReference type="EMBL" id="UGQW01000002">
    <property type="protein sequence ID" value="STZ68386.1"/>
    <property type="molecule type" value="Genomic_DNA"/>
</dbReference>
<evidence type="ECO:0000256" key="2">
    <source>
        <dbReference type="ARBA" id="ARBA00022989"/>
    </source>
</evidence>
<reference evidence="6 7" key="1">
    <citation type="submission" date="2018-06" db="EMBL/GenBank/DDBJ databases">
        <authorList>
            <consortium name="Pathogen Informatics"/>
            <person name="Doyle S."/>
        </authorList>
    </citation>
    <scope>NUCLEOTIDE SEQUENCE [LARGE SCALE GENOMIC DNA]</scope>
    <source>
        <strain evidence="6 7">NCTC10660</strain>
    </source>
</reference>
<dbReference type="GeneID" id="93352890"/>
<feature type="transmembrane region" description="Helical" evidence="4">
    <location>
        <begin position="289"/>
        <end position="307"/>
    </location>
</feature>
<evidence type="ECO:0000256" key="1">
    <source>
        <dbReference type="ARBA" id="ARBA00022692"/>
    </source>
</evidence>
<dbReference type="InterPro" id="IPR050327">
    <property type="entry name" value="Proton-linked_MCT"/>
</dbReference>
<dbReference type="AlphaFoldDB" id="A0A378TZP8"/>
<dbReference type="InterPro" id="IPR011701">
    <property type="entry name" value="MFS"/>
</dbReference>
<dbReference type="Pfam" id="PF07690">
    <property type="entry name" value="MFS_1"/>
    <property type="match status" value="1"/>
</dbReference>
<accession>A0A378TZP8</accession>
<evidence type="ECO:0000313" key="7">
    <source>
        <dbReference type="Proteomes" id="UP000254927"/>
    </source>
</evidence>
<dbReference type="PANTHER" id="PTHR11360:SF284">
    <property type="entry name" value="EG:103B4.3 PROTEIN-RELATED"/>
    <property type="match status" value="1"/>
</dbReference>
<evidence type="ECO:0000259" key="5">
    <source>
        <dbReference type="PROSITE" id="PS50850"/>
    </source>
</evidence>
<keyword evidence="1 4" id="KW-0812">Transmembrane</keyword>
<feature type="transmembrane region" description="Helical" evidence="4">
    <location>
        <begin position="47"/>
        <end position="64"/>
    </location>
</feature>
<feature type="domain" description="Major facilitator superfamily (MFS) profile" evidence="5">
    <location>
        <begin position="11"/>
        <end position="402"/>
    </location>
</feature>
<keyword evidence="3 4" id="KW-0472">Membrane</keyword>
<dbReference type="PROSITE" id="PS50850">
    <property type="entry name" value="MFS"/>
    <property type="match status" value="1"/>
</dbReference>
<dbReference type="Proteomes" id="UP000254927">
    <property type="component" value="Unassembled WGS sequence"/>
</dbReference>
<feature type="transmembrane region" description="Helical" evidence="4">
    <location>
        <begin position="102"/>
        <end position="124"/>
    </location>
</feature>
<organism evidence="6 7">
    <name type="scientific">Neisseria elongata</name>
    <dbReference type="NCBI Taxonomy" id="495"/>
    <lineage>
        <taxon>Bacteria</taxon>
        <taxon>Pseudomonadati</taxon>
        <taxon>Pseudomonadota</taxon>
        <taxon>Betaproteobacteria</taxon>
        <taxon>Neisseriales</taxon>
        <taxon>Neisseriaceae</taxon>
        <taxon>Neisseria</taxon>
    </lineage>
</organism>
<sequence length="407" mass="43279">MHTHPSIRINPWPVIAAAAFILLLTIGMRMSLGLFLRPVVNTTDLSVAQFSLVIAVFQLMWGVAQPATGALADHYGAWKVLGGGALILAAACFLTPQLPTFWGLMFAVGLLLAFGTGAGGFSIIMGQVAAKLPPAVRGLASGAVNAGGSAGQFLFAPMVQGLMVRPHIGWQGTFYVWGGLSLLILPVAWWLTRGGNMPQQAQTAQTHDGGLKQAVIRAFADRSYLLLHLGFFTCGFHIAFLVTHLPNEISLCGLPPTVASTSLAVIGLANIAGCLFSGWCVGRFPSKYVLFYLYASRVLMVAAYLAAPKTDMNFYIFAAGLGFTWLATVAPTATLTGKLFGTRYLATLFGLTMLSHQIGGFLGSYLGGQVVSMFNSYGWMWYADMLLAGAAALLNLPIKEPKPAEHA</sequence>